<dbReference type="Proteomes" id="UP000193560">
    <property type="component" value="Unassembled WGS sequence"/>
</dbReference>
<reference evidence="2 3" key="1">
    <citation type="submission" date="2016-07" db="EMBL/GenBank/DDBJ databases">
        <title>Pervasive Adenine N6-methylation of Active Genes in Fungi.</title>
        <authorList>
            <consortium name="DOE Joint Genome Institute"/>
            <person name="Mondo S.J."/>
            <person name="Dannebaum R.O."/>
            <person name="Kuo R.C."/>
            <person name="Labutti K."/>
            <person name="Haridas S."/>
            <person name="Kuo A."/>
            <person name="Salamov A."/>
            <person name="Ahrendt S.R."/>
            <person name="Lipzen A."/>
            <person name="Sullivan W."/>
            <person name="Andreopoulos W.B."/>
            <person name="Clum A."/>
            <person name="Lindquist E."/>
            <person name="Daum C."/>
            <person name="Ramamoorthy G.K."/>
            <person name="Gryganskyi A."/>
            <person name="Culley D."/>
            <person name="Magnuson J.K."/>
            <person name="James T.Y."/>
            <person name="O'Malley M.A."/>
            <person name="Stajich J.E."/>
            <person name="Spatafora J.W."/>
            <person name="Visel A."/>
            <person name="Grigoriev I.V."/>
        </authorList>
    </citation>
    <scope>NUCLEOTIDE SEQUENCE [LARGE SCALE GENOMIC DNA]</scope>
    <source>
        <strain evidence="2 3">NRRL 1336</strain>
    </source>
</reference>
<accession>A0A1X2IF40</accession>
<dbReference type="EMBL" id="MCGE01000013">
    <property type="protein sequence ID" value="ORZ15330.1"/>
    <property type="molecule type" value="Genomic_DNA"/>
</dbReference>
<dbReference type="AlphaFoldDB" id="A0A1X2IF40"/>
<evidence type="ECO:0000256" key="1">
    <source>
        <dbReference type="SAM" id="MobiDB-lite"/>
    </source>
</evidence>
<feature type="compositionally biased region" description="Basic residues" evidence="1">
    <location>
        <begin position="89"/>
        <end position="101"/>
    </location>
</feature>
<comment type="caution">
    <text evidence="2">The sequence shown here is derived from an EMBL/GenBank/DDBJ whole genome shotgun (WGS) entry which is preliminary data.</text>
</comment>
<evidence type="ECO:0000313" key="3">
    <source>
        <dbReference type="Proteomes" id="UP000193560"/>
    </source>
</evidence>
<feature type="region of interest" description="Disordered" evidence="1">
    <location>
        <begin position="79"/>
        <end position="101"/>
    </location>
</feature>
<gene>
    <name evidence="2" type="ORF">BCR42DRAFT_466380</name>
</gene>
<keyword evidence="3" id="KW-1185">Reference proteome</keyword>
<sequence>MSHVMQCSWCHSWITVAEYERHLPECLYPRSLSFTTLSYESQQDVTQPGTEASSTLFHVSDDFDTQSLSGSLDVQLSVGSGASDDRTLKKLNGKKRPRSLR</sequence>
<proteinExistence type="predicted"/>
<evidence type="ECO:0000313" key="2">
    <source>
        <dbReference type="EMBL" id="ORZ15330.1"/>
    </source>
</evidence>
<organism evidence="2 3">
    <name type="scientific">Absidia repens</name>
    <dbReference type="NCBI Taxonomy" id="90262"/>
    <lineage>
        <taxon>Eukaryota</taxon>
        <taxon>Fungi</taxon>
        <taxon>Fungi incertae sedis</taxon>
        <taxon>Mucoromycota</taxon>
        <taxon>Mucoromycotina</taxon>
        <taxon>Mucoromycetes</taxon>
        <taxon>Mucorales</taxon>
        <taxon>Cunninghamellaceae</taxon>
        <taxon>Absidia</taxon>
    </lineage>
</organism>
<name>A0A1X2IF40_9FUNG</name>
<protein>
    <submittedName>
        <fullName evidence="2">Uncharacterized protein</fullName>
    </submittedName>
</protein>